<keyword evidence="1" id="KW-0732">Signal</keyword>
<accession>A0A1I7V1P9</accession>
<dbReference type="Proteomes" id="UP000095282">
    <property type="component" value="Unplaced"/>
</dbReference>
<dbReference type="AlphaFoldDB" id="A0A1I7V1P9"/>
<protein>
    <submittedName>
        <fullName evidence="3">INSulin related</fullName>
    </submittedName>
</protein>
<reference evidence="3" key="1">
    <citation type="submission" date="2016-11" db="UniProtKB">
        <authorList>
            <consortium name="WormBaseParasite"/>
        </authorList>
    </citation>
    <scope>IDENTIFICATION</scope>
</reference>
<evidence type="ECO:0000313" key="2">
    <source>
        <dbReference type="Proteomes" id="UP000095282"/>
    </source>
</evidence>
<proteinExistence type="predicted"/>
<dbReference type="WBParaSite" id="Csp11.Scaffold630.g21513.t1">
    <property type="protein sequence ID" value="Csp11.Scaffold630.g21513.t1"/>
    <property type="gene ID" value="Csp11.Scaffold630.g21513"/>
</dbReference>
<evidence type="ECO:0000313" key="3">
    <source>
        <dbReference type="WBParaSite" id="Csp11.Scaffold630.g21513.t1"/>
    </source>
</evidence>
<feature type="chain" id="PRO_5009309669" evidence="1">
    <location>
        <begin position="17"/>
        <end position="133"/>
    </location>
</feature>
<feature type="signal peptide" evidence="1">
    <location>
        <begin position="1"/>
        <end position="16"/>
    </location>
</feature>
<evidence type="ECO:0000256" key="1">
    <source>
        <dbReference type="SAM" id="SignalP"/>
    </source>
</evidence>
<organism evidence="2 3">
    <name type="scientific">Caenorhabditis tropicalis</name>
    <dbReference type="NCBI Taxonomy" id="1561998"/>
    <lineage>
        <taxon>Eukaryota</taxon>
        <taxon>Metazoa</taxon>
        <taxon>Ecdysozoa</taxon>
        <taxon>Nematoda</taxon>
        <taxon>Chromadorea</taxon>
        <taxon>Rhabditida</taxon>
        <taxon>Rhabditina</taxon>
        <taxon>Rhabditomorpha</taxon>
        <taxon>Rhabditoidea</taxon>
        <taxon>Rhabditidae</taxon>
        <taxon>Peloderinae</taxon>
        <taxon>Caenorhabditis</taxon>
    </lineage>
</organism>
<name>A0A1I7V1P9_9PELO</name>
<sequence>MNWIYIIALIIATAIAVTTTTIAPRETSLKSPHYSSAPKADSPIFEHFRPKFASCRRRILLYMLSVCEESCKRNLTEEECRTIKNDEEMKELCCPDGFDDSDNSQLEIFIPRKGDQKPDRIVNEGKLGYTYSK</sequence>
<keyword evidence="2" id="KW-1185">Reference proteome</keyword>